<evidence type="ECO:0000313" key="1">
    <source>
        <dbReference type="EMBL" id="MEX5721153.1"/>
    </source>
</evidence>
<dbReference type="EMBL" id="JBFNXQ010000109">
    <property type="protein sequence ID" value="MEX5721153.1"/>
    <property type="molecule type" value="Genomic_DNA"/>
</dbReference>
<dbReference type="Proteomes" id="UP001560045">
    <property type="component" value="Unassembled WGS sequence"/>
</dbReference>
<dbReference type="RefSeq" id="WP_369209966.1">
    <property type="nucleotide sequence ID" value="NZ_JBFNXQ010000109.1"/>
</dbReference>
<sequence>MFACMLGGDDGRTLLVCAAPDSCEHNWAPVREAVLLATGVDVHHAGRP</sequence>
<gene>
    <name evidence="1" type="ORF">ABQ292_22620</name>
</gene>
<protein>
    <submittedName>
        <fullName evidence="1">Uncharacterized protein</fullName>
    </submittedName>
</protein>
<name>A0ABV3XKP0_9ACTN</name>
<accession>A0ABV3XKP0</accession>
<proteinExistence type="predicted"/>
<organism evidence="1 2">
    <name type="scientific">Geodermatophilus maliterrae</name>
    <dbReference type="NCBI Taxonomy" id="3162531"/>
    <lineage>
        <taxon>Bacteria</taxon>
        <taxon>Bacillati</taxon>
        <taxon>Actinomycetota</taxon>
        <taxon>Actinomycetes</taxon>
        <taxon>Geodermatophilales</taxon>
        <taxon>Geodermatophilaceae</taxon>
        <taxon>Geodermatophilus</taxon>
    </lineage>
</organism>
<evidence type="ECO:0000313" key="2">
    <source>
        <dbReference type="Proteomes" id="UP001560045"/>
    </source>
</evidence>
<comment type="caution">
    <text evidence="1">The sequence shown here is derived from an EMBL/GenBank/DDBJ whole genome shotgun (WGS) entry which is preliminary data.</text>
</comment>
<reference evidence="1 2" key="1">
    <citation type="submission" date="2024-06" db="EMBL/GenBank/DDBJ databases">
        <title>Draft genome sequence of Geodermatophilus badlandi, a novel member of the Geodermatophilaceae isolated from badland sedimentary rocks in the Red desert, Wyoming, USA.</title>
        <authorList>
            <person name="Ben Tekaya S."/>
            <person name="Nouioui I."/>
            <person name="Flores G.M."/>
            <person name="Shaal M.N."/>
            <person name="Bredoire F."/>
            <person name="Basile F."/>
            <person name="Van Diepen L."/>
            <person name="Ward N.L."/>
        </authorList>
    </citation>
    <scope>NUCLEOTIDE SEQUENCE [LARGE SCALE GENOMIC DNA]</scope>
    <source>
        <strain evidence="1 2">WL48A</strain>
    </source>
</reference>
<keyword evidence="2" id="KW-1185">Reference proteome</keyword>